<dbReference type="GO" id="GO:0003677">
    <property type="term" value="F:DNA binding"/>
    <property type="evidence" value="ECO:0007669"/>
    <property type="project" value="UniProtKB-KW"/>
</dbReference>
<dbReference type="PANTHER" id="PTHR31194">
    <property type="entry name" value="SHN SHINE , DNA BINDING / TRANSCRIPTION FACTOR"/>
    <property type="match status" value="1"/>
</dbReference>
<comment type="subcellular location">
    <subcellularLocation>
        <location evidence="1">Nucleus</location>
    </subcellularLocation>
</comment>
<dbReference type="Gene3D" id="3.30.730.10">
    <property type="entry name" value="AP2/ERF domain"/>
    <property type="match status" value="1"/>
</dbReference>
<dbReference type="InterPro" id="IPR050913">
    <property type="entry name" value="AP2/ERF_ERF"/>
</dbReference>
<sequence>MPEPKTQVLNNSTPCKRPNEFRSVLSPQPEMMMSKVRKVRVICRDPYATDSDSEDESVRPGERSSKTKCFVQEISIPSVVFPQPTVVVPESSSQDSNNSTKTPTKRRKVSANTPTPVSSAAAAAAALANLSKPRGKRPPGVRQRKWGKWAAEIRNPMTRVRIWLGTFNTEEEAAKAYADKKREYDAEFGLMAAAPVASDKSQNVSSTATTVSPSQSISSQIHPVSSDDAESTVSHTSPSSVLDLDTSVVSNVSGGYNDLFKEEEDGIDAGGVEGLEIPDLGFIDEPLVTASIGNELDLGSLDFGDLISEFGQFCDDYCGMDDLAICGGLDNNEPSELPDYDFEFGNEEFSYLDDHQQQPLNIACL</sequence>
<feature type="compositionally biased region" description="Polar residues" evidence="6">
    <location>
        <begin position="90"/>
        <end position="102"/>
    </location>
</feature>
<feature type="compositionally biased region" description="Basic and acidic residues" evidence="6">
    <location>
        <begin position="56"/>
        <end position="65"/>
    </location>
</feature>
<feature type="region of interest" description="Disordered" evidence="6">
    <location>
        <begin position="197"/>
        <end position="240"/>
    </location>
</feature>
<feature type="compositionally biased region" description="Low complexity" evidence="6">
    <location>
        <begin position="211"/>
        <end position="226"/>
    </location>
</feature>
<protein>
    <recommendedName>
        <fullName evidence="7">AP2/ERF domain-containing protein</fullName>
    </recommendedName>
</protein>
<dbReference type="PRINTS" id="PR00367">
    <property type="entry name" value="ETHRSPELEMNT"/>
</dbReference>
<reference evidence="8" key="1">
    <citation type="submission" date="2022-02" db="EMBL/GenBank/DDBJ databases">
        <authorList>
            <person name="Henning P.M."/>
            <person name="McCubbin A.G."/>
            <person name="Shore J.S."/>
        </authorList>
    </citation>
    <scope>NUCLEOTIDE SEQUENCE</scope>
    <source>
        <strain evidence="8">F60SS</strain>
        <tissue evidence="8">Leaves</tissue>
    </source>
</reference>
<dbReference type="Pfam" id="PF00847">
    <property type="entry name" value="AP2"/>
    <property type="match status" value="1"/>
</dbReference>
<feature type="non-terminal residue" evidence="8">
    <location>
        <position position="365"/>
    </location>
</feature>
<feature type="region of interest" description="Disordered" evidence="6">
    <location>
        <begin position="87"/>
        <end position="118"/>
    </location>
</feature>
<evidence type="ECO:0000259" key="7">
    <source>
        <dbReference type="PROSITE" id="PS51032"/>
    </source>
</evidence>
<dbReference type="AlphaFoldDB" id="A0A9Q0FRA2"/>
<dbReference type="GO" id="GO:0005634">
    <property type="term" value="C:nucleus"/>
    <property type="evidence" value="ECO:0007669"/>
    <property type="project" value="UniProtKB-SubCell"/>
</dbReference>
<name>A0A9Q0FRA2_9ROSI</name>
<keyword evidence="3" id="KW-0238">DNA-binding</keyword>
<dbReference type="GO" id="GO:0003700">
    <property type="term" value="F:DNA-binding transcription factor activity"/>
    <property type="evidence" value="ECO:0007669"/>
    <property type="project" value="InterPro"/>
</dbReference>
<proteinExistence type="predicted"/>
<dbReference type="PROSITE" id="PS51032">
    <property type="entry name" value="AP2_ERF"/>
    <property type="match status" value="1"/>
</dbReference>
<reference evidence="8" key="2">
    <citation type="journal article" date="2023" name="Plants (Basel)">
        <title>Annotation of the Turnera subulata (Passifloraceae) Draft Genome Reveals the S-Locus Evolved after the Divergence of Turneroideae from Passifloroideae in a Stepwise Manner.</title>
        <authorList>
            <person name="Henning P.M."/>
            <person name="Roalson E.H."/>
            <person name="Mir W."/>
            <person name="McCubbin A.G."/>
            <person name="Shore J.S."/>
        </authorList>
    </citation>
    <scope>NUCLEOTIDE SEQUENCE</scope>
    <source>
        <strain evidence="8">F60SS</strain>
    </source>
</reference>
<evidence type="ECO:0000313" key="8">
    <source>
        <dbReference type="EMBL" id="KAJ4835205.1"/>
    </source>
</evidence>
<dbReference type="InterPro" id="IPR001471">
    <property type="entry name" value="AP2/ERF_dom"/>
</dbReference>
<keyword evidence="9" id="KW-1185">Reference proteome</keyword>
<feature type="domain" description="AP2/ERF" evidence="7">
    <location>
        <begin position="137"/>
        <end position="195"/>
    </location>
</feature>
<evidence type="ECO:0000256" key="1">
    <source>
        <dbReference type="ARBA" id="ARBA00004123"/>
    </source>
</evidence>
<evidence type="ECO:0000256" key="4">
    <source>
        <dbReference type="ARBA" id="ARBA00023163"/>
    </source>
</evidence>
<dbReference type="PANTHER" id="PTHR31194:SF62">
    <property type="entry name" value="ETHYLENE-RESPONSIVE TRANSCRIPTION FACTOR ERF118"/>
    <property type="match status" value="1"/>
</dbReference>
<organism evidence="8 9">
    <name type="scientific">Turnera subulata</name>
    <dbReference type="NCBI Taxonomy" id="218843"/>
    <lineage>
        <taxon>Eukaryota</taxon>
        <taxon>Viridiplantae</taxon>
        <taxon>Streptophyta</taxon>
        <taxon>Embryophyta</taxon>
        <taxon>Tracheophyta</taxon>
        <taxon>Spermatophyta</taxon>
        <taxon>Magnoliopsida</taxon>
        <taxon>eudicotyledons</taxon>
        <taxon>Gunneridae</taxon>
        <taxon>Pentapetalae</taxon>
        <taxon>rosids</taxon>
        <taxon>fabids</taxon>
        <taxon>Malpighiales</taxon>
        <taxon>Passifloraceae</taxon>
        <taxon>Turnera</taxon>
    </lineage>
</organism>
<dbReference type="SUPFAM" id="SSF54171">
    <property type="entry name" value="DNA-binding domain"/>
    <property type="match status" value="1"/>
</dbReference>
<dbReference type="InterPro" id="IPR016177">
    <property type="entry name" value="DNA-bd_dom_sf"/>
</dbReference>
<keyword evidence="2" id="KW-0805">Transcription regulation</keyword>
<evidence type="ECO:0000256" key="6">
    <source>
        <dbReference type="SAM" id="MobiDB-lite"/>
    </source>
</evidence>
<feature type="region of interest" description="Disordered" evidence="6">
    <location>
        <begin position="47"/>
        <end position="66"/>
    </location>
</feature>
<dbReference type="SMART" id="SM00380">
    <property type="entry name" value="AP2"/>
    <property type="match status" value="1"/>
</dbReference>
<evidence type="ECO:0000256" key="5">
    <source>
        <dbReference type="ARBA" id="ARBA00023242"/>
    </source>
</evidence>
<keyword evidence="5" id="KW-0539">Nucleus</keyword>
<evidence type="ECO:0000256" key="2">
    <source>
        <dbReference type="ARBA" id="ARBA00023015"/>
    </source>
</evidence>
<dbReference type="InterPro" id="IPR036955">
    <property type="entry name" value="AP2/ERF_dom_sf"/>
</dbReference>
<accession>A0A9Q0FRA2</accession>
<evidence type="ECO:0000256" key="3">
    <source>
        <dbReference type="ARBA" id="ARBA00023125"/>
    </source>
</evidence>
<feature type="region of interest" description="Disordered" evidence="6">
    <location>
        <begin position="1"/>
        <end position="29"/>
    </location>
</feature>
<dbReference type="Proteomes" id="UP001141552">
    <property type="component" value="Unassembled WGS sequence"/>
</dbReference>
<gene>
    <name evidence="8" type="ORF">Tsubulata_037008</name>
</gene>
<dbReference type="OrthoDB" id="1917565at2759"/>
<dbReference type="CDD" id="cd00018">
    <property type="entry name" value="AP2"/>
    <property type="match status" value="1"/>
</dbReference>
<dbReference type="EMBL" id="JAKUCV010004488">
    <property type="protein sequence ID" value="KAJ4835205.1"/>
    <property type="molecule type" value="Genomic_DNA"/>
</dbReference>
<comment type="caution">
    <text evidence="8">The sequence shown here is derived from an EMBL/GenBank/DDBJ whole genome shotgun (WGS) entry which is preliminary data.</text>
</comment>
<keyword evidence="4" id="KW-0804">Transcription</keyword>
<evidence type="ECO:0000313" key="9">
    <source>
        <dbReference type="Proteomes" id="UP001141552"/>
    </source>
</evidence>
<feature type="compositionally biased region" description="Polar residues" evidence="6">
    <location>
        <begin position="199"/>
        <end position="210"/>
    </location>
</feature>